<reference evidence="6" key="1">
    <citation type="journal article" date="2021" name="Genome Biol. Evol.">
        <title>The assembled and annotated genome of the fairy-ring fungus Marasmius oreades.</title>
        <authorList>
            <person name="Hiltunen M."/>
            <person name="Ament-Velasquez S.L."/>
            <person name="Johannesson H."/>
        </authorList>
    </citation>
    <scope>NUCLEOTIDE SEQUENCE</scope>
    <source>
        <strain evidence="6">03SP1</strain>
    </source>
</reference>
<name>A0A9P7UXL2_9AGAR</name>
<gene>
    <name evidence="6" type="ORF">E1B28_003935</name>
</gene>
<feature type="domain" description="Ubiquitin-like protease family profile" evidence="5">
    <location>
        <begin position="188"/>
        <end position="359"/>
    </location>
</feature>
<comment type="similarity">
    <text evidence="1">Belongs to the peptidase C48 family.</text>
</comment>
<evidence type="ECO:0000259" key="5">
    <source>
        <dbReference type="PROSITE" id="PS50600"/>
    </source>
</evidence>
<protein>
    <recommendedName>
        <fullName evidence="5">Ubiquitin-like protease family profile domain-containing protein</fullName>
    </recommendedName>
</protein>
<dbReference type="SUPFAM" id="SSF54001">
    <property type="entry name" value="Cysteine proteinases"/>
    <property type="match status" value="1"/>
</dbReference>
<dbReference type="GeneID" id="66073011"/>
<keyword evidence="7" id="KW-1185">Reference proteome</keyword>
<evidence type="ECO:0000256" key="1">
    <source>
        <dbReference type="ARBA" id="ARBA00005234"/>
    </source>
</evidence>
<dbReference type="Gene3D" id="3.40.395.10">
    <property type="entry name" value="Adenoviral Proteinase, Chain A"/>
    <property type="match status" value="1"/>
</dbReference>
<dbReference type="EMBL" id="CM032182">
    <property type="protein sequence ID" value="KAG7096505.1"/>
    <property type="molecule type" value="Genomic_DNA"/>
</dbReference>
<dbReference type="RefSeq" id="XP_043012975.1">
    <property type="nucleotide sequence ID" value="XM_043148378.1"/>
</dbReference>
<evidence type="ECO:0000256" key="4">
    <source>
        <dbReference type="SAM" id="MobiDB-lite"/>
    </source>
</evidence>
<dbReference type="OrthoDB" id="3063707at2759"/>
<accession>A0A9P7UXL2</accession>
<dbReference type="GO" id="GO:0008234">
    <property type="term" value="F:cysteine-type peptidase activity"/>
    <property type="evidence" value="ECO:0007669"/>
    <property type="project" value="InterPro"/>
</dbReference>
<evidence type="ECO:0000313" key="7">
    <source>
        <dbReference type="Proteomes" id="UP001049176"/>
    </source>
</evidence>
<dbReference type="InterPro" id="IPR003653">
    <property type="entry name" value="Peptidase_C48_C"/>
</dbReference>
<feature type="compositionally biased region" description="Basic and acidic residues" evidence="4">
    <location>
        <begin position="410"/>
        <end position="424"/>
    </location>
</feature>
<dbReference type="Proteomes" id="UP001049176">
    <property type="component" value="Chromosome 2"/>
</dbReference>
<evidence type="ECO:0000256" key="3">
    <source>
        <dbReference type="ARBA" id="ARBA00022801"/>
    </source>
</evidence>
<evidence type="ECO:0000256" key="2">
    <source>
        <dbReference type="ARBA" id="ARBA00022670"/>
    </source>
</evidence>
<dbReference type="InterPro" id="IPR038765">
    <property type="entry name" value="Papain-like_cys_pep_sf"/>
</dbReference>
<dbReference type="PROSITE" id="PS50600">
    <property type="entry name" value="ULP_PROTEASE"/>
    <property type="match status" value="1"/>
</dbReference>
<proteinExistence type="inferred from homology"/>
<keyword evidence="3" id="KW-0378">Hydrolase</keyword>
<keyword evidence="2" id="KW-0645">Protease</keyword>
<dbReference type="GO" id="GO:0006508">
    <property type="term" value="P:proteolysis"/>
    <property type="evidence" value="ECO:0007669"/>
    <property type="project" value="UniProtKB-KW"/>
</dbReference>
<sequence>MSEENLSSWIGQQRRYKDVPAVVVRELKHRLKLSPASENLLPPDNLSIMNLLMYPIPSISGSLVFFSPSSWFFDDKPTHEISVTLGYPLPSKKLLNSLLDCVGQAMLDGRQSICIGSNPPARAIHVPFEVLTLWGRMIEAALAQAKWKKAMMWLDEVGGKRNAKDSVLKAKALVAKAQWRGRIQGLGSDLTFTEMADFLSREWLTGSHVDAMLRFASNRLSKDSKLSASHIITVSSLSQALSESPDLKADRQTYLRKVPKVVRSHGEQLEQSPTHTLWMVSHTPGHWTTTMISHNNREIKWGDSLNRPMPRNLGQSIKSWLNQHLPTTQYRLSREPLICATQNDSYSCGIIAVNTIKHHVFGDQLWTANDRETLRVCEFNTIMEYSLEYELQPLSELVSVDVDDEFEILEDRLPREQVQNDRPESGTNNANKSDAHLGPPNVGRLADYREPCLDGEMNNPASVMSPSNLVRLTSHSPHSKRKHSPSPVLEVGHKRPRKILAESNSTSKVFNGKGRSAIAKAALNAAVRDGTFKPNIKKWSNFVEKIKLLDANAEFDLKNKPRHVRHSLCGKWIVLSTVYDVSYFKGHLPRCKRDATLSNTPTLDTGMGMIQIVSRTQAETKDPKLPCTGLTKKDDPRIENYLKRTAVISAGADKSIHNIAAELYPGTPFNKLTQKRKDNVRLKQEQLHQWALFHKRGLVRAIGAKSCTGLMERFDGKDVPCHACRALLSHHPFQAAINKPIPEDRYRNFTPHLYQSAALGELYAKHAGLSELFENVC</sequence>
<dbReference type="Pfam" id="PF02902">
    <property type="entry name" value="Peptidase_C48"/>
    <property type="match status" value="1"/>
</dbReference>
<evidence type="ECO:0000313" key="6">
    <source>
        <dbReference type="EMBL" id="KAG7096505.1"/>
    </source>
</evidence>
<comment type="caution">
    <text evidence="6">The sequence shown here is derived from an EMBL/GenBank/DDBJ whole genome shotgun (WGS) entry which is preliminary data.</text>
</comment>
<dbReference type="KEGG" id="more:E1B28_003935"/>
<dbReference type="AlphaFoldDB" id="A0A9P7UXL2"/>
<feature type="region of interest" description="Disordered" evidence="4">
    <location>
        <begin position="410"/>
        <end position="465"/>
    </location>
</feature>
<dbReference type="GO" id="GO:0019783">
    <property type="term" value="F:ubiquitin-like protein peptidase activity"/>
    <property type="evidence" value="ECO:0007669"/>
    <property type="project" value="UniProtKB-ARBA"/>
</dbReference>
<organism evidence="6 7">
    <name type="scientific">Marasmius oreades</name>
    <name type="common">fairy-ring Marasmius</name>
    <dbReference type="NCBI Taxonomy" id="181124"/>
    <lineage>
        <taxon>Eukaryota</taxon>
        <taxon>Fungi</taxon>
        <taxon>Dikarya</taxon>
        <taxon>Basidiomycota</taxon>
        <taxon>Agaricomycotina</taxon>
        <taxon>Agaricomycetes</taxon>
        <taxon>Agaricomycetidae</taxon>
        <taxon>Agaricales</taxon>
        <taxon>Marasmiineae</taxon>
        <taxon>Marasmiaceae</taxon>
        <taxon>Marasmius</taxon>
    </lineage>
</organism>